<dbReference type="EMBL" id="MCGR01000031">
    <property type="protein sequence ID" value="ORY77585.1"/>
    <property type="molecule type" value="Genomic_DNA"/>
</dbReference>
<evidence type="ECO:0000313" key="2">
    <source>
        <dbReference type="EMBL" id="ORY77585.1"/>
    </source>
</evidence>
<comment type="caution">
    <text evidence="2">The sequence shown here is derived from an EMBL/GenBank/DDBJ whole genome shotgun (WGS) entry which is preliminary data.</text>
</comment>
<accession>A0A1Y2F3R0</accession>
<keyword evidence="3" id="KW-1185">Reference proteome</keyword>
<feature type="compositionally biased region" description="Basic and acidic residues" evidence="1">
    <location>
        <begin position="19"/>
        <end position="29"/>
    </location>
</feature>
<sequence>MVELLTSLLSHPHQNSVSLDEKSEGNGRANDERYSVASYSWFSRGAEALRPPNAIAPSKLPFEKPQRPRKRGGSIAELGLRLAREQGAQCLDTSHRKSHQQLWTCKDPPARRGDPSQAPPLESYSTSCSAHRRACRLGERGEVVRASERNTPLHIVLPRTPYEREKERKREARPTLLPRRSLR</sequence>
<dbReference type="InParanoid" id="A0A1Y2F3R0"/>
<evidence type="ECO:0000256" key="1">
    <source>
        <dbReference type="SAM" id="MobiDB-lite"/>
    </source>
</evidence>
<name>A0A1Y2F3R0_9BASI</name>
<evidence type="ECO:0000313" key="3">
    <source>
        <dbReference type="Proteomes" id="UP000193467"/>
    </source>
</evidence>
<protein>
    <submittedName>
        <fullName evidence="2">Uncharacterized protein</fullName>
    </submittedName>
</protein>
<organism evidence="2 3">
    <name type="scientific">Leucosporidium creatinivorum</name>
    <dbReference type="NCBI Taxonomy" id="106004"/>
    <lineage>
        <taxon>Eukaryota</taxon>
        <taxon>Fungi</taxon>
        <taxon>Dikarya</taxon>
        <taxon>Basidiomycota</taxon>
        <taxon>Pucciniomycotina</taxon>
        <taxon>Microbotryomycetes</taxon>
        <taxon>Leucosporidiales</taxon>
        <taxon>Leucosporidium</taxon>
    </lineage>
</organism>
<dbReference type="AlphaFoldDB" id="A0A1Y2F3R0"/>
<gene>
    <name evidence="2" type="ORF">BCR35DRAFT_113240</name>
</gene>
<reference evidence="2 3" key="1">
    <citation type="submission" date="2016-07" db="EMBL/GenBank/DDBJ databases">
        <title>Pervasive Adenine N6-methylation of Active Genes in Fungi.</title>
        <authorList>
            <consortium name="DOE Joint Genome Institute"/>
            <person name="Mondo S.J."/>
            <person name="Dannebaum R.O."/>
            <person name="Kuo R.C."/>
            <person name="Labutti K."/>
            <person name="Haridas S."/>
            <person name="Kuo A."/>
            <person name="Salamov A."/>
            <person name="Ahrendt S.R."/>
            <person name="Lipzen A."/>
            <person name="Sullivan W."/>
            <person name="Andreopoulos W.B."/>
            <person name="Clum A."/>
            <person name="Lindquist E."/>
            <person name="Daum C."/>
            <person name="Ramamoorthy G.K."/>
            <person name="Gryganskyi A."/>
            <person name="Culley D."/>
            <person name="Magnuson J.K."/>
            <person name="James T.Y."/>
            <person name="O'Malley M.A."/>
            <person name="Stajich J.E."/>
            <person name="Spatafora J.W."/>
            <person name="Visel A."/>
            <person name="Grigoriev I.V."/>
        </authorList>
    </citation>
    <scope>NUCLEOTIDE SEQUENCE [LARGE SCALE GENOMIC DNA]</scope>
    <source>
        <strain evidence="2 3">62-1032</strain>
    </source>
</reference>
<feature type="region of interest" description="Disordered" evidence="1">
    <location>
        <begin position="89"/>
        <end position="127"/>
    </location>
</feature>
<feature type="region of interest" description="Disordered" evidence="1">
    <location>
        <begin position="146"/>
        <end position="183"/>
    </location>
</feature>
<feature type="compositionally biased region" description="Polar residues" evidence="1">
    <location>
        <begin position="9"/>
        <end position="18"/>
    </location>
</feature>
<dbReference type="Proteomes" id="UP000193467">
    <property type="component" value="Unassembled WGS sequence"/>
</dbReference>
<feature type="compositionally biased region" description="Basic and acidic residues" evidence="1">
    <location>
        <begin position="161"/>
        <end position="173"/>
    </location>
</feature>
<feature type="region of interest" description="Disordered" evidence="1">
    <location>
        <begin position="9"/>
        <end position="29"/>
    </location>
</feature>
<proteinExistence type="predicted"/>